<dbReference type="EMBL" id="BQXO01000001">
    <property type="protein sequence ID" value="GKT05034.1"/>
    <property type="molecule type" value="Genomic_DNA"/>
</dbReference>
<evidence type="ECO:0000313" key="2">
    <source>
        <dbReference type="Proteomes" id="UP001628078"/>
    </source>
</evidence>
<dbReference type="PANTHER" id="PTHR30037:SF4">
    <property type="entry name" value="DNA-3-METHYLADENINE GLYCOSYLASE I"/>
    <property type="match status" value="1"/>
</dbReference>
<accession>A0ABQ5JKZ9</accession>
<name>A0ABQ5JKZ9_9LACO</name>
<reference evidence="1 2" key="1">
    <citation type="submission" date="2022-03" db="EMBL/GenBank/DDBJ databases">
        <title>Draft genome sequence of Furfurilactobacillus curtus JCM 31185.</title>
        <authorList>
            <person name="Suzuki S."/>
            <person name="Endo A."/>
            <person name="Kajikawa A."/>
        </authorList>
    </citation>
    <scope>NUCLEOTIDE SEQUENCE [LARGE SCALE GENOMIC DNA]</scope>
    <source>
        <strain evidence="1 2">JCM 31185</strain>
    </source>
</reference>
<dbReference type="InterPro" id="IPR011257">
    <property type="entry name" value="DNA_glycosylase"/>
</dbReference>
<protein>
    <submittedName>
        <fullName evidence="1">DNA-3-methyladenine glycosylase I</fullName>
    </submittedName>
</protein>
<gene>
    <name evidence="1" type="primary">tag3</name>
    <name evidence="1" type="ORF">JCM31185_03230</name>
</gene>
<dbReference type="RefSeq" id="WP_407882299.1">
    <property type="nucleotide sequence ID" value="NZ_BQXO01000001.1"/>
</dbReference>
<organism evidence="1 2">
    <name type="scientific">Furfurilactobacillus curtus</name>
    <dbReference type="NCBI Taxonomy" id="1746200"/>
    <lineage>
        <taxon>Bacteria</taxon>
        <taxon>Bacillati</taxon>
        <taxon>Bacillota</taxon>
        <taxon>Bacilli</taxon>
        <taxon>Lactobacillales</taxon>
        <taxon>Lactobacillaceae</taxon>
        <taxon>Furfurilactobacillus</taxon>
    </lineage>
</organism>
<dbReference type="InterPro" id="IPR005019">
    <property type="entry name" value="Adenine_glyco"/>
</dbReference>
<dbReference type="PANTHER" id="PTHR30037">
    <property type="entry name" value="DNA-3-METHYLADENINE GLYCOSYLASE 1"/>
    <property type="match status" value="1"/>
</dbReference>
<evidence type="ECO:0000313" key="1">
    <source>
        <dbReference type="EMBL" id="GKT05034.1"/>
    </source>
</evidence>
<dbReference type="Gene3D" id="1.10.340.30">
    <property type="entry name" value="Hypothetical protein, domain 2"/>
    <property type="match status" value="1"/>
</dbReference>
<comment type="caution">
    <text evidence="1">The sequence shown here is derived from an EMBL/GenBank/DDBJ whole genome shotgun (WGS) entry which is preliminary data.</text>
</comment>
<dbReference type="Proteomes" id="UP001628078">
    <property type="component" value="Unassembled WGS sequence"/>
</dbReference>
<sequence length="163" mass="18344">MTINVGVEDYQEHFGQPTHDDQRLFELLTVGVFQVGLSWRVAAGKLPVYRRDFAGMQIPQVAALDEPDIERISADPEMIRNPRKIRAVIQNARAIRTIQESGTTFADYMWGFVNLMPVITDDSTLTHSRFASLVAKQMKQQGFTFVGPTVTHMFMKAAGIIQS</sequence>
<proteinExistence type="predicted"/>
<keyword evidence="2" id="KW-1185">Reference proteome</keyword>
<dbReference type="SUPFAM" id="SSF48150">
    <property type="entry name" value="DNA-glycosylase"/>
    <property type="match status" value="1"/>
</dbReference>
<dbReference type="Pfam" id="PF03352">
    <property type="entry name" value="Adenine_glyco"/>
    <property type="match status" value="1"/>
</dbReference>
<dbReference type="InterPro" id="IPR052891">
    <property type="entry name" value="DNA-3mA_glycosylase"/>
</dbReference>